<accession>A0ABP4GF12</accession>
<dbReference type="EMBL" id="BAAAKW010000031">
    <property type="protein sequence ID" value="GAA1219232.1"/>
    <property type="molecule type" value="Genomic_DNA"/>
</dbReference>
<keyword evidence="1" id="KW-0812">Transmembrane</keyword>
<evidence type="ECO:0000256" key="1">
    <source>
        <dbReference type="SAM" id="Phobius"/>
    </source>
</evidence>
<keyword evidence="1" id="KW-1133">Transmembrane helix</keyword>
<name>A0ABP4GF12_9MICO</name>
<gene>
    <name evidence="2" type="ORF">GCM10009655_18420</name>
</gene>
<feature type="transmembrane region" description="Helical" evidence="1">
    <location>
        <begin position="77"/>
        <end position="97"/>
    </location>
</feature>
<dbReference type="Proteomes" id="UP001500943">
    <property type="component" value="Unassembled WGS sequence"/>
</dbReference>
<evidence type="ECO:0000313" key="3">
    <source>
        <dbReference type="Proteomes" id="UP001500943"/>
    </source>
</evidence>
<evidence type="ECO:0000313" key="2">
    <source>
        <dbReference type="EMBL" id="GAA1219232.1"/>
    </source>
</evidence>
<keyword evidence="1" id="KW-0472">Membrane</keyword>
<reference evidence="3" key="1">
    <citation type="journal article" date="2019" name="Int. J. Syst. Evol. Microbiol.">
        <title>The Global Catalogue of Microorganisms (GCM) 10K type strain sequencing project: providing services to taxonomists for standard genome sequencing and annotation.</title>
        <authorList>
            <consortium name="The Broad Institute Genomics Platform"/>
            <consortium name="The Broad Institute Genome Sequencing Center for Infectious Disease"/>
            <person name="Wu L."/>
            <person name="Ma J."/>
        </authorList>
    </citation>
    <scope>NUCLEOTIDE SEQUENCE [LARGE SCALE GENOMIC DNA]</scope>
    <source>
        <strain evidence="3">JCM 12762</strain>
    </source>
</reference>
<sequence>MTSTAVISLTASAPTYYLVMTESTSSEAESSSRRPARTAAFAAVAVFGFLILRIFAVAAEDWDAAFLVSTALSLDDGVPLVFGSLMAGLGTVLAFALTVSAQMWWLLPTIAVVFGLLALTRRLKAKNRLRAAAATAMASVGW</sequence>
<organism evidence="2 3">
    <name type="scientific">Rhodoglobus aureus</name>
    <dbReference type="NCBI Taxonomy" id="191497"/>
    <lineage>
        <taxon>Bacteria</taxon>
        <taxon>Bacillati</taxon>
        <taxon>Actinomycetota</taxon>
        <taxon>Actinomycetes</taxon>
        <taxon>Micrococcales</taxon>
        <taxon>Microbacteriaceae</taxon>
        <taxon>Rhodoglobus</taxon>
    </lineage>
</organism>
<feature type="transmembrane region" description="Helical" evidence="1">
    <location>
        <begin position="103"/>
        <end position="120"/>
    </location>
</feature>
<comment type="caution">
    <text evidence="2">The sequence shown here is derived from an EMBL/GenBank/DDBJ whole genome shotgun (WGS) entry which is preliminary data.</text>
</comment>
<proteinExistence type="predicted"/>
<feature type="transmembrane region" description="Helical" evidence="1">
    <location>
        <begin position="38"/>
        <end position="56"/>
    </location>
</feature>
<keyword evidence="3" id="KW-1185">Reference proteome</keyword>
<protein>
    <submittedName>
        <fullName evidence="2">Uncharacterized protein</fullName>
    </submittedName>
</protein>